<gene>
    <name evidence="1" type="ORF">IWQ57_005513</name>
</gene>
<comment type="caution">
    <text evidence="1">The sequence shown here is derived from an EMBL/GenBank/DDBJ whole genome shotgun (WGS) entry which is preliminary data.</text>
</comment>
<evidence type="ECO:0000313" key="1">
    <source>
        <dbReference type="EMBL" id="KAJ2763611.1"/>
    </source>
</evidence>
<keyword evidence="2" id="KW-1185">Reference proteome</keyword>
<proteinExistence type="predicted"/>
<protein>
    <submittedName>
        <fullName evidence="1">Uncharacterized protein</fullName>
    </submittedName>
</protein>
<evidence type="ECO:0000313" key="2">
    <source>
        <dbReference type="Proteomes" id="UP001140234"/>
    </source>
</evidence>
<accession>A0ACC1JMQ4</accession>
<name>A0ACC1JMQ4_9FUNG</name>
<sequence>MRSETQRRLSQHRNGREPFNVMVVGPRGVGKSTFLQTLCDSFEEMSLRYMTENDYVVYPRDDEDDDCGSGGGSIGSSGGSIGSSGGSIGSSGRSSGNSLAIEEPDPFYL</sequence>
<feature type="non-terminal residue" evidence="1">
    <location>
        <position position="109"/>
    </location>
</feature>
<dbReference type="Proteomes" id="UP001140234">
    <property type="component" value="Unassembled WGS sequence"/>
</dbReference>
<reference evidence="1" key="1">
    <citation type="submission" date="2022-07" db="EMBL/GenBank/DDBJ databases">
        <title>Phylogenomic reconstructions and comparative analyses of Kickxellomycotina fungi.</title>
        <authorList>
            <person name="Reynolds N.K."/>
            <person name="Stajich J.E."/>
            <person name="Barry K."/>
            <person name="Grigoriev I.V."/>
            <person name="Crous P."/>
            <person name="Smith M.E."/>
        </authorList>
    </citation>
    <scope>NUCLEOTIDE SEQUENCE</scope>
    <source>
        <strain evidence="1">CBS 109366</strain>
    </source>
</reference>
<organism evidence="1 2">
    <name type="scientific">Coemansia nantahalensis</name>
    <dbReference type="NCBI Taxonomy" id="2789366"/>
    <lineage>
        <taxon>Eukaryota</taxon>
        <taxon>Fungi</taxon>
        <taxon>Fungi incertae sedis</taxon>
        <taxon>Zoopagomycota</taxon>
        <taxon>Kickxellomycotina</taxon>
        <taxon>Kickxellomycetes</taxon>
        <taxon>Kickxellales</taxon>
        <taxon>Kickxellaceae</taxon>
        <taxon>Coemansia</taxon>
    </lineage>
</organism>
<dbReference type="EMBL" id="JANBUJ010002692">
    <property type="protein sequence ID" value="KAJ2763611.1"/>
    <property type="molecule type" value="Genomic_DNA"/>
</dbReference>